<keyword evidence="3" id="KW-1185">Reference proteome</keyword>
<gene>
    <name evidence="2" type="ORF">TTAC_LOCUS5898</name>
</gene>
<accession>A0A0R3WYS4</accession>
<dbReference type="EMBL" id="UYWX01009603">
    <property type="protein sequence ID" value="VDM27916.1"/>
    <property type="molecule type" value="Genomic_DNA"/>
</dbReference>
<reference evidence="4" key="1">
    <citation type="submission" date="2017-02" db="UniProtKB">
        <authorList>
            <consortium name="WormBaseParasite"/>
        </authorList>
    </citation>
    <scope>IDENTIFICATION</scope>
</reference>
<keyword evidence="1" id="KW-1133">Transmembrane helix</keyword>
<evidence type="ECO:0000313" key="3">
    <source>
        <dbReference type="Proteomes" id="UP000274429"/>
    </source>
</evidence>
<protein>
    <submittedName>
        <fullName evidence="4">Small integral membrane protein 24</fullName>
    </submittedName>
</protein>
<dbReference type="OrthoDB" id="6244967at2759"/>
<keyword evidence="1" id="KW-0812">Transmembrane</keyword>
<dbReference type="Proteomes" id="UP000274429">
    <property type="component" value="Unassembled WGS sequence"/>
</dbReference>
<dbReference type="AlphaFoldDB" id="A0A0R3WYS4"/>
<proteinExistence type="predicted"/>
<dbReference type="STRING" id="6205.A0A0R3WYS4"/>
<evidence type="ECO:0000256" key="1">
    <source>
        <dbReference type="SAM" id="Phobius"/>
    </source>
</evidence>
<feature type="transmembrane region" description="Helical" evidence="1">
    <location>
        <begin position="30"/>
        <end position="54"/>
    </location>
</feature>
<name>A0A0R3WYS4_HYDTA</name>
<dbReference type="WBParaSite" id="TTAC_0000591401-mRNA-1">
    <property type="protein sequence ID" value="TTAC_0000591401-mRNA-1"/>
    <property type="gene ID" value="TTAC_0000591401"/>
</dbReference>
<sequence length="91" mass="10369">MGCFIEGPSASTLLSLDLHLSFSFPETANFAWIAAVVIAIVFILIVIIVSVWLCTRNRGETYKLSKKEYKLGNDPLRELKEKETFQTYERP</sequence>
<evidence type="ECO:0000313" key="4">
    <source>
        <dbReference type="WBParaSite" id="TTAC_0000591401-mRNA-1"/>
    </source>
</evidence>
<evidence type="ECO:0000313" key="2">
    <source>
        <dbReference type="EMBL" id="VDM27916.1"/>
    </source>
</evidence>
<organism evidence="4">
    <name type="scientific">Hydatigena taeniaeformis</name>
    <name type="common">Feline tapeworm</name>
    <name type="synonym">Taenia taeniaeformis</name>
    <dbReference type="NCBI Taxonomy" id="6205"/>
    <lineage>
        <taxon>Eukaryota</taxon>
        <taxon>Metazoa</taxon>
        <taxon>Spiralia</taxon>
        <taxon>Lophotrochozoa</taxon>
        <taxon>Platyhelminthes</taxon>
        <taxon>Cestoda</taxon>
        <taxon>Eucestoda</taxon>
        <taxon>Cyclophyllidea</taxon>
        <taxon>Taeniidae</taxon>
        <taxon>Hydatigera</taxon>
    </lineage>
</organism>
<keyword evidence="1" id="KW-0472">Membrane</keyword>
<reference evidence="2 3" key="2">
    <citation type="submission" date="2018-11" db="EMBL/GenBank/DDBJ databases">
        <authorList>
            <consortium name="Pathogen Informatics"/>
        </authorList>
    </citation>
    <scope>NUCLEOTIDE SEQUENCE [LARGE SCALE GENOMIC DNA]</scope>
</reference>